<dbReference type="InterPro" id="IPR007157">
    <property type="entry name" value="PspA_VIPP1"/>
</dbReference>
<dbReference type="AlphaFoldDB" id="F6B7L6"/>
<sequence>MGLFKRLKDITLANINAVLDKVEDPVKMLDQYLRDMEEDIRDASEAVAQQIAISKKFERQYQEAAAMVEKRQNDAIKSINAGRDDLAKKALADKKNHELKMNEFKAQFEIQSATAEKLKDQLAEMKTEYEKLKAKRDTLVARANAARAAEKVYAAMSGLGSSLARHGFERMEEKVMAMEARTEASKEFAPGGSDLDKELAELGKDSAVEDELAALKKQLGK</sequence>
<protein>
    <submittedName>
        <fullName evidence="3">Phage shock protein A, PspA</fullName>
    </submittedName>
</protein>
<accession>F6B7L6</accession>
<name>F6B7L6_DESCC</name>
<comment type="similarity">
    <text evidence="1">Belongs to the PspA/Vipp/IM30 family.</text>
</comment>
<gene>
    <name evidence="3" type="ordered locus">Desca_1722</name>
</gene>
<proteinExistence type="inferred from homology"/>
<dbReference type="STRING" id="868595.Desca_1722"/>
<dbReference type="PANTHER" id="PTHR31088:SF6">
    <property type="entry name" value="PHAGE SHOCK PROTEIN A"/>
    <property type="match status" value="1"/>
</dbReference>
<keyword evidence="2" id="KW-0175">Coiled coil</keyword>
<dbReference type="eggNOG" id="COG1842">
    <property type="taxonomic scope" value="Bacteria"/>
</dbReference>
<evidence type="ECO:0000256" key="2">
    <source>
        <dbReference type="SAM" id="Coils"/>
    </source>
</evidence>
<evidence type="ECO:0000313" key="3">
    <source>
        <dbReference type="EMBL" id="AEF94570.1"/>
    </source>
</evidence>
<dbReference type="Proteomes" id="UP000009226">
    <property type="component" value="Chromosome"/>
</dbReference>
<reference evidence="3 4" key="1">
    <citation type="submission" date="2011-05" db="EMBL/GenBank/DDBJ databases">
        <title>Complete sequence of Desulfotomaculum carboxydivorans CO-1-SRB.</title>
        <authorList>
            <consortium name="US DOE Joint Genome Institute"/>
            <person name="Lucas S."/>
            <person name="Han J."/>
            <person name="Lapidus A."/>
            <person name="Cheng J.-F."/>
            <person name="Goodwin L."/>
            <person name="Pitluck S."/>
            <person name="Peters L."/>
            <person name="Mikhailova N."/>
            <person name="Lu M."/>
            <person name="Han C."/>
            <person name="Tapia R."/>
            <person name="Land M."/>
            <person name="Hauser L."/>
            <person name="Kyrpides N."/>
            <person name="Ivanova N."/>
            <person name="Pagani I."/>
            <person name="Stams A."/>
            <person name="Plugge C."/>
            <person name="Muyzer G."/>
            <person name="Kuever J."/>
            <person name="Parshina S."/>
            <person name="Ivanova A."/>
            <person name="Nazina T."/>
            <person name="Woyke T."/>
        </authorList>
    </citation>
    <scope>NUCLEOTIDE SEQUENCE [LARGE SCALE GENOMIC DNA]</scope>
    <source>
        <strain evidence="4">DSM 14880 / VKM B-2319 / CO-1-SRB</strain>
    </source>
</reference>
<feature type="coiled-coil region" evidence="2">
    <location>
        <begin position="87"/>
        <end position="149"/>
    </location>
</feature>
<dbReference type="RefSeq" id="WP_003543252.1">
    <property type="nucleotide sequence ID" value="NC_015565.1"/>
</dbReference>
<dbReference type="HOGENOM" id="CLU_056466_4_1_9"/>
<evidence type="ECO:0000256" key="1">
    <source>
        <dbReference type="ARBA" id="ARBA00043985"/>
    </source>
</evidence>
<keyword evidence="4" id="KW-1185">Reference proteome</keyword>
<organism evidence="3 4">
    <name type="scientific">Desulfotomaculum nigrificans (strain DSM 14880 / VKM B-2319 / CO-1-SRB)</name>
    <name type="common">Desulfotomaculum carboxydivorans</name>
    <dbReference type="NCBI Taxonomy" id="868595"/>
    <lineage>
        <taxon>Bacteria</taxon>
        <taxon>Bacillati</taxon>
        <taxon>Bacillota</taxon>
        <taxon>Clostridia</taxon>
        <taxon>Eubacteriales</taxon>
        <taxon>Desulfotomaculaceae</taxon>
        <taxon>Desulfotomaculum</taxon>
    </lineage>
</organism>
<dbReference type="Pfam" id="PF04012">
    <property type="entry name" value="PspA_IM30"/>
    <property type="match status" value="1"/>
</dbReference>
<dbReference type="EMBL" id="CP002736">
    <property type="protein sequence ID" value="AEF94570.1"/>
    <property type="molecule type" value="Genomic_DNA"/>
</dbReference>
<dbReference type="PANTHER" id="PTHR31088">
    <property type="entry name" value="MEMBRANE-ASSOCIATED PROTEIN VIPP1, CHLOROPLASTIC"/>
    <property type="match status" value="1"/>
</dbReference>
<dbReference type="KEGG" id="dca:Desca_1722"/>
<evidence type="ECO:0000313" key="4">
    <source>
        <dbReference type="Proteomes" id="UP000009226"/>
    </source>
</evidence>